<dbReference type="EMBL" id="PNBA02000012">
    <property type="protein sequence ID" value="KAG6406287.1"/>
    <property type="molecule type" value="Genomic_DNA"/>
</dbReference>
<keyword evidence="1" id="KW-1133">Transmembrane helix</keyword>
<keyword evidence="1" id="KW-0812">Transmembrane</keyword>
<dbReference type="Proteomes" id="UP000298416">
    <property type="component" value="Unassembled WGS sequence"/>
</dbReference>
<gene>
    <name evidence="2" type="ORF">SASPL_133887</name>
</gene>
<evidence type="ECO:0000256" key="1">
    <source>
        <dbReference type="SAM" id="Phobius"/>
    </source>
</evidence>
<keyword evidence="3" id="KW-1185">Reference proteome</keyword>
<feature type="transmembrane region" description="Helical" evidence="1">
    <location>
        <begin position="128"/>
        <end position="149"/>
    </location>
</feature>
<reference evidence="2" key="2">
    <citation type="submission" date="2020-08" db="EMBL/GenBank/DDBJ databases">
        <title>Plant Genome Project.</title>
        <authorList>
            <person name="Zhang R.-G."/>
        </authorList>
    </citation>
    <scope>NUCLEOTIDE SEQUENCE</scope>
    <source>
        <strain evidence="2">Huo1</strain>
        <tissue evidence="2">Leaf</tissue>
    </source>
</reference>
<dbReference type="AlphaFoldDB" id="A0A8X8ZII9"/>
<accession>A0A8X8ZII9</accession>
<comment type="caution">
    <text evidence="2">The sequence shown here is derived from an EMBL/GenBank/DDBJ whole genome shotgun (WGS) entry which is preliminary data.</text>
</comment>
<reference evidence="2" key="1">
    <citation type="submission" date="2018-01" db="EMBL/GenBank/DDBJ databases">
        <authorList>
            <person name="Mao J.F."/>
        </authorList>
    </citation>
    <scope>NUCLEOTIDE SEQUENCE</scope>
    <source>
        <strain evidence="2">Huo1</strain>
        <tissue evidence="2">Leaf</tissue>
    </source>
</reference>
<proteinExistence type="predicted"/>
<evidence type="ECO:0000313" key="2">
    <source>
        <dbReference type="EMBL" id="KAG6406287.1"/>
    </source>
</evidence>
<sequence length="244" mass="27173">MVYFSGQYQQRPSRVRSRRSAAEIRLTGIPFHRCWLGWPSVTRGCGLCRGAVVRAGNCRACRLSRVSQLVFGVAVVVVERLRLAANCWAKANASFNETGRLVNNSCLKGTIRASSSADGWGGGGGIPLLFPSVVVVGLLLLGWFSRYCWEVPIIRPPRGRPQVLRCAVQAPPQQFKRLQLSFRYYSHQWRTWGGCILQAAWRHFRRRKLAAELSRQERMLSLQDVDYGTMTPPGAGAVHCGALG</sequence>
<organism evidence="2">
    <name type="scientific">Salvia splendens</name>
    <name type="common">Scarlet sage</name>
    <dbReference type="NCBI Taxonomy" id="180675"/>
    <lineage>
        <taxon>Eukaryota</taxon>
        <taxon>Viridiplantae</taxon>
        <taxon>Streptophyta</taxon>
        <taxon>Embryophyta</taxon>
        <taxon>Tracheophyta</taxon>
        <taxon>Spermatophyta</taxon>
        <taxon>Magnoliopsida</taxon>
        <taxon>eudicotyledons</taxon>
        <taxon>Gunneridae</taxon>
        <taxon>Pentapetalae</taxon>
        <taxon>asterids</taxon>
        <taxon>lamiids</taxon>
        <taxon>Lamiales</taxon>
        <taxon>Lamiaceae</taxon>
        <taxon>Nepetoideae</taxon>
        <taxon>Mentheae</taxon>
        <taxon>Salviinae</taxon>
        <taxon>Salvia</taxon>
        <taxon>Salvia subgen. Calosphace</taxon>
        <taxon>core Calosphace</taxon>
    </lineage>
</organism>
<protein>
    <submittedName>
        <fullName evidence="2">Uncharacterized protein</fullName>
    </submittedName>
</protein>
<keyword evidence="1" id="KW-0472">Membrane</keyword>
<name>A0A8X8ZII9_SALSN</name>
<evidence type="ECO:0000313" key="3">
    <source>
        <dbReference type="Proteomes" id="UP000298416"/>
    </source>
</evidence>